<reference evidence="2" key="1">
    <citation type="submission" date="2016-03" db="EMBL/GenBank/DDBJ databases">
        <authorList>
            <person name="Heylen K."/>
            <person name="De Vos P."/>
            <person name="Vekeman B."/>
        </authorList>
    </citation>
    <scope>NUCLEOTIDE SEQUENCE [LARGE SCALE GENOMIC DNA]</scope>
    <source>
        <strain evidence="2">R-45383</strain>
    </source>
</reference>
<organism evidence="1 2">
    <name type="scientific">Methylomonas koyamae</name>
    <dbReference type="NCBI Taxonomy" id="702114"/>
    <lineage>
        <taxon>Bacteria</taxon>
        <taxon>Pseudomonadati</taxon>
        <taxon>Pseudomonadota</taxon>
        <taxon>Gammaproteobacteria</taxon>
        <taxon>Methylococcales</taxon>
        <taxon>Methylococcaceae</taxon>
        <taxon>Methylomonas</taxon>
    </lineage>
</organism>
<keyword evidence="2" id="KW-1185">Reference proteome</keyword>
<dbReference type="AlphaFoldDB" id="A0A177NNL1"/>
<evidence type="ECO:0000313" key="1">
    <source>
        <dbReference type="EMBL" id="OAI19154.1"/>
    </source>
</evidence>
<dbReference type="RefSeq" id="WP_064028164.1">
    <property type="nucleotide sequence ID" value="NZ_LUUK01000161.1"/>
</dbReference>
<evidence type="ECO:0000313" key="2">
    <source>
        <dbReference type="Proteomes" id="UP000077628"/>
    </source>
</evidence>
<accession>A0A177NNL1</accession>
<dbReference type="Proteomes" id="UP000077628">
    <property type="component" value="Unassembled WGS sequence"/>
</dbReference>
<dbReference type="EMBL" id="LUUK01000161">
    <property type="protein sequence ID" value="OAI19154.1"/>
    <property type="molecule type" value="Genomic_DNA"/>
</dbReference>
<comment type="caution">
    <text evidence="1">The sequence shown here is derived from an EMBL/GenBank/DDBJ whole genome shotgun (WGS) entry which is preliminary data.</text>
</comment>
<proteinExistence type="predicted"/>
<gene>
    <name evidence="1" type="ORF">A1355_04740</name>
</gene>
<sequence>MNTRYRKYPWRRRLKSRWPHRLLLLALAGLLSGLVYARRGEVQVEPVCEPGAGLPADGGNAYVTPPPVNAAAVIDAVYRAEPGQTACRTQRSDGAAAWTY</sequence>
<protein>
    <submittedName>
        <fullName evidence="1">Uncharacterized protein</fullName>
    </submittedName>
</protein>
<name>A0A177NNL1_9GAMM</name>